<evidence type="ECO:0000313" key="10">
    <source>
        <dbReference type="Proteomes" id="UP000002945"/>
    </source>
</evidence>
<evidence type="ECO:0000256" key="4">
    <source>
        <dbReference type="ARBA" id="ARBA00022741"/>
    </source>
</evidence>
<dbReference type="PANTHER" id="PTHR45866:SF1">
    <property type="entry name" value="DNA GYRASE SUBUNIT B, MITOCHONDRIAL"/>
    <property type="match status" value="1"/>
</dbReference>
<keyword evidence="7" id="KW-0238">DNA-binding</keyword>
<keyword evidence="4" id="KW-0547">Nucleotide-binding</keyword>
<dbReference type="STRING" id="391587.KAOT1_14092"/>
<dbReference type="RefSeq" id="WP_007095367.1">
    <property type="nucleotide sequence ID" value="NZ_CP142125.1"/>
</dbReference>
<comment type="catalytic activity">
    <reaction evidence="1">
        <text>ATP-dependent breakage, passage and rejoining of double-stranded DNA.</text>
        <dbReference type="EC" id="5.6.2.2"/>
    </reaction>
</comment>
<dbReference type="Proteomes" id="UP000002945">
    <property type="component" value="Unassembled WGS sequence"/>
</dbReference>
<keyword evidence="6" id="KW-0799">Topoisomerase</keyword>
<comment type="similarity">
    <text evidence="2">Belongs to the type II topoisomerase GyrB family.</text>
</comment>
<evidence type="ECO:0000256" key="6">
    <source>
        <dbReference type="ARBA" id="ARBA00023029"/>
    </source>
</evidence>
<proteinExistence type="inferred from homology"/>
<evidence type="ECO:0000313" key="9">
    <source>
        <dbReference type="EMBL" id="EDP98354.1"/>
    </source>
</evidence>
<protein>
    <recommendedName>
        <fullName evidence="3">DNA topoisomerase (ATP-hydrolyzing)</fullName>
        <ecNumber evidence="3">5.6.2.2</ecNumber>
    </recommendedName>
</protein>
<keyword evidence="5" id="KW-0067">ATP-binding</keyword>
<evidence type="ECO:0000256" key="3">
    <source>
        <dbReference type="ARBA" id="ARBA00012895"/>
    </source>
</evidence>
<dbReference type="Gene3D" id="3.30.565.10">
    <property type="entry name" value="Histidine kinase-like ATPase, C-terminal domain"/>
    <property type="match status" value="1"/>
</dbReference>
<dbReference type="GO" id="GO:0005524">
    <property type="term" value="F:ATP binding"/>
    <property type="evidence" value="ECO:0007669"/>
    <property type="project" value="UniProtKB-KW"/>
</dbReference>
<organism evidence="9 10">
    <name type="scientific">Kordia algicida OT-1</name>
    <dbReference type="NCBI Taxonomy" id="391587"/>
    <lineage>
        <taxon>Bacteria</taxon>
        <taxon>Pseudomonadati</taxon>
        <taxon>Bacteroidota</taxon>
        <taxon>Flavobacteriia</taxon>
        <taxon>Flavobacteriales</taxon>
        <taxon>Flavobacteriaceae</taxon>
        <taxon>Kordia</taxon>
    </lineage>
</organism>
<keyword evidence="8" id="KW-0413">Isomerase</keyword>
<dbReference type="OrthoDB" id="8857641at2"/>
<dbReference type="GO" id="GO:0003918">
    <property type="term" value="F:DNA topoisomerase type II (double strand cut, ATP-hydrolyzing) activity"/>
    <property type="evidence" value="ECO:0007669"/>
    <property type="project" value="UniProtKB-EC"/>
</dbReference>
<evidence type="ECO:0000256" key="8">
    <source>
        <dbReference type="ARBA" id="ARBA00023235"/>
    </source>
</evidence>
<evidence type="ECO:0000256" key="7">
    <source>
        <dbReference type="ARBA" id="ARBA00023125"/>
    </source>
</evidence>
<dbReference type="HOGENOM" id="CLU_1319522_0_0_10"/>
<accession>A9DKM1</accession>
<evidence type="ECO:0000256" key="2">
    <source>
        <dbReference type="ARBA" id="ARBA00010708"/>
    </source>
</evidence>
<dbReference type="InterPro" id="IPR036890">
    <property type="entry name" value="HATPase_C_sf"/>
</dbReference>
<dbReference type="PANTHER" id="PTHR45866">
    <property type="entry name" value="DNA GYRASE/TOPOISOMERASE SUBUNIT B"/>
    <property type="match status" value="1"/>
</dbReference>
<evidence type="ECO:0000256" key="5">
    <source>
        <dbReference type="ARBA" id="ARBA00022840"/>
    </source>
</evidence>
<dbReference type="SUPFAM" id="SSF55874">
    <property type="entry name" value="ATPase domain of HSP90 chaperone/DNA topoisomerase II/histidine kinase"/>
    <property type="match status" value="1"/>
</dbReference>
<dbReference type="AlphaFoldDB" id="A9DKM1"/>
<dbReference type="GO" id="GO:0003677">
    <property type="term" value="F:DNA binding"/>
    <property type="evidence" value="ECO:0007669"/>
    <property type="project" value="UniProtKB-KW"/>
</dbReference>
<name>A9DKM1_9FLAO</name>
<gene>
    <name evidence="9" type="ORF">KAOT1_14092</name>
</gene>
<comment type="caution">
    <text evidence="9">The sequence shown here is derived from an EMBL/GenBank/DDBJ whole genome shotgun (WGS) entry which is preliminary data.</text>
</comment>
<sequence>MKKKVEYSLSAPLIPIEPYEHIRMRPQWYFTELFEEKKLDSLPLEIVKYAIDQNSTIITVNLYTDIFSVEFNKGMSLETHHRYEGDITKAEAVLLEISNYVSFRKKDDLQSGLNGSVGLIRINAASEWCKLLTYSNGQKGEFHFKEGETETRTICGSDEKKNYTKITVKPDATIFPDLKINPKTLQEKIDNVRKKLNGFDVQLVTEIY</sequence>
<keyword evidence="10" id="KW-1185">Reference proteome</keyword>
<reference evidence="9 10" key="1">
    <citation type="journal article" date="2011" name="J. Bacteriol.">
        <title>Genome sequence of the algicidal bacterium Kordia algicida OT-1.</title>
        <authorList>
            <person name="Lee H.S."/>
            <person name="Kang S.G."/>
            <person name="Kwon K.K."/>
            <person name="Lee J.H."/>
            <person name="Kim S.J."/>
        </authorList>
    </citation>
    <scope>NUCLEOTIDE SEQUENCE [LARGE SCALE GENOMIC DNA]</scope>
    <source>
        <strain evidence="9 10">OT-1</strain>
    </source>
</reference>
<evidence type="ECO:0000256" key="1">
    <source>
        <dbReference type="ARBA" id="ARBA00000185"/>
    </source>
</evidence>
<dbReference type="EMBL" id="ABIB01000001">
    <property type="protein sequence ID" value="EDP98354.1"/>
    <property type="molecule type" value="Genomic_DNA"/>
</dbReference>
<dbReference type="eggNOG" id="COG0187">
    <property type="taxonomic scope" value="Bacteria"/>
</dbReference>
<dbReference type="EC" id="5.6.2.2" evidence="3"/>